<dbReference type="InterPro" id="IPR007197">
    <property type="entry name" value="rSAM"/>
</dbReference>
<keyword evidence="1" id="KW-0949">S-adenosyl-L-methionine</keyword>
<evidence type="ECO:0000256" key="2">
    <source>
        <dbReference type="ARBA" id="ARBA00022723"/>
    </source>
</evidence>
<dbReference type="GO" id="GO:0003824">
    <property type="term" value="F:catalytic activity"/>
    <property type="evidence" value="ECO:0007669"/>
    <property type="project" value="InterPro"/>
</dbReference>
<keyword evidence="3" id="KW-0408">Iron</keyword>
<dbReference type="EMBL" id="LR797824">
    <property type="protein sequence ID" value="CAB4241655.1"/>
    <property type="molecule type" value="Genomic_DNA"/>
</dbReference>
<feature type="domain" description="Radical SAM core" evidence="5">
    <location>
        <begin position="82"/>
        <end position="322"/>
    </location>
</feature>
<dbReference type="SUPFAM" id="SSF102114">
    <property type="entry name" value="Radical SAM enzymes"/>
    <property type="match status" value="1"/>
</dbReference>
<proteinExistence type="predicted"/>
<evidence type="ECO:0000313" key="6">
    <source>
        <dbReference type="EMBL" id="CAB4241655.1"/>
    </source>
</evidence>
<accession>A0A6J5T9Q2</accession>
<dbReference type="InterPro" id="IPR058240">
    <property type="entry name" value="rSAM_sf"/>
</dbReference>
<gene>
    <name evidence="6" type="ORF">UFOVP71_193</name>
</gene>
<protein>
    <submittedName>
        <fullName evidence="6">4Fe-4S single cluster domain containing protein</fullName>
    </submittedName>
</protein>
<dbReference type="Gene3D" id="3.20.20.70">
    <property type="entry name" value="Aldolase class I"/>
    <property type="match status" value="1"/>
</dbReference>
<keyword evidence="4" id="KW-0411">Iron-sulfur</keyword>
<sequence>MSEYNYAYGNLNETPQLRDIFSGSNANALRKEMLDNPNSLPGICNKCSVREVSGMPSYRTQSNIKYKDIVEKLEPNADGTAEFKQVYIDYRFSNKCNFKCITCGPTFSSSHAVEFKKLGIKASGWDGKSAYIEVDSDSFLPQFKEFSKDIREIYFAGGEPLINDHHYDILEWLIETQQPVDIFYNTNFSDLSYKKYDILDMWSKVNGKVDIFASVDGFGEWGRVIRYGFDQQQFEDNAKKVFESGIKNLRLKFSITHGITNYRQVVNTTEWLMNLFPADFECVINFNPIIMSPEFSELFLNAEQRKRATEIVTKQIAEFKIRNNTPHGRSCARSLENIYLQWVSQLDSSAYPDEGKRKNIKIRWLHMDATDSIRGIDWKKILPDMVNDYLEIWDDLDARGIEMEISNEWTPTNKYAKKL</sequence>
<name>A0A6J5T9Q2_9CAUD</name>
<evidence type="ECO:0000256" key="4">
    <source>
        <dbReference type="ARBA" id="ARBA00023014"/>
    </source>
</evidence>
<dbReference type="InterPro" id="IPR013785">
    <property type="entry name" value="Aldolase_TIM"/>
</dbReference>
<dbReference type="GO" id="GO:0046872">
    <property type="term" value="F:metal ion binding"/>
    <property type="evidence" value="ECO:0007669"/>
    <property type="project" value="UniProtKB-KW"/>
</dbReference>
<evidence type="ECO:0000256" key="3">
    <source>
        <dbReference type="ARBA" id="ARBA00023004"/>
    </source>
</evidence>
<dbReference type="NCBIfam" id="NF033640">
    <property type="entry name" value="N_Twi_rSAM"/>
    <property type="match status" value="1"/>
</dbReference>
<dbReference type="PROSITE" id="PS51918">
    <property type="entry name" value="RADICAL_SAM"/>
    <property type="match status" value="1"/>
</dbReference>
<evidence type="ECO:0000259" key="5">
    <source>
        <dbReference type="PROSITE" id="PS51918"/>
    </source>
</evidence>
<keyword evidence="2" id="KW-0479">Metal-binding</keyword>
<dbReference type="SFLD" id="SFLDS00029">
    <property type="entry name" value="Radical_SAM"/>
    <property type="match status" value="1"/>
</dbReference>
<dbReference type="GO" id="GO:0051536">
    <property type="term" value="F:iron-sulfur cluster binding"/>
    <property type="evidence" value="ECO:0007669"/>
    <property type="project" value="UniProtKB-KW"/>
</dbReference>
<organism evidence="6">
    <name type="scientific">uncultured Caudovirales phage</name>
    <dbReference type="NCBI Taxonomy" id="2100421"/>
    <lineage>
        <taxon>Viruses</taxon>
        <taxon>Duplodnaviria</taxon>
        <taxon>Heunggongvirae</taxon>
        <taxon>Uroviricota</taxon>
        <taxon>Caudoviricetes</taxon>
        <taxon>Peduoviridae</taxon>
        <taxon>Maltschvirus</taxon>
        <taxon>Maltschvirus maltsch</taxon>
    </lineage>
</organism>
<reference evidence="6" key="1">
    <citation type="submission" date="2020-05" db="EMBL/GenBank/DDBJ databases">
        <authorList>
            <person name="Chiriac C."/>
            <person name="Salcher M."/>
            <person name="Ghai R."/>
            <person name="Kavagutti S V."/>
        </authorList>
    </citation>
    <scope>NUCLEOTIDE SEQUENCE</scope>
</reference>
<evidence type="ECO:0000256" key="1">
    <source>
        <dbReference type="ARBA" id="ARBA00022691"/>
    </source>
</evidence>
<dbReference type="Pfam" id="PF04055">
    <property type="entry name" value="Radical_SAM"/>
    <property type="match status" value="1"/>
</dbReference>